<evidence type="ECO:0000313" key="4">
    <source>
        <dbReference type="Proteomes" id="UP001054902"/>
    </source>
</evidence>
<dbReference type="GO" id="GO:0005524">
    <property type="term" value="F:ATP binding"/>
    <property type="evidence" value="ECO:0007669"/>
    <property type="project" value="InterPro"/>
</dbReference>
<dbReference type="EMBL" id="BLLK01000038">
    <property type="protein sequence ID" value="GFH49572.1"/>
    <property type="molecule type" value="Genomic_DNA"/>
</dbReference>
<proteinExistence type="inferred from homology"/>
<gene>
    <name evidence="3" type="ORF">CTEN210_06048</name>
</gene>
<dbReference type="PANTHER" id="PTHR10566:SF117">
    <property type="entry name" value="UNUSUAL PROTEIN KINASE-RELATED"/>
    <property type="match status" value="1"/>
</dbReference>
<dbReference type="AlphaFoldDB" id="A0AAD3CP46"/>
<evidence type="ECO:0000313" key="3">
    <source>
        <dbReference type="EMBL" id="GFH49572.1"/>
    </source>
</evidence>
<dbReference type="Pfam" id="PF03109">
    <property type="entry name" value="ABC1"/>
    <property type="match status" value="1"/>
</dbReference>
<dbReference type="InterPro" id="IPR000719">
    <property type="entry name" value="Prot_kinase_dom"/>
</dbReference>
<evidence type="ECO:0000259" key="2">
    <source>
        <dbReference type="PROSITE" id="PS50011"/>
    </source>
</evidence>
<dbReference type="PROSITE" id="PS50011">
    <property type="entry name" value="PROTEIN_KINASE_DOM"/>
    <property type="match status" value="1"/>
</dbReference>
<reference evidence="3 4" key="1">
    <citation type="journal article" date="2021" name="Sci. Rep.">
        <title>The genome of the diatom Chaetoceros tenuissimus carries an ancient integrated fragment of an extant virus.</title>
        <authorList>
            <person name="Hongo Y."/>
            <person name="Kimura K."/>
            <person name="Takaki Y."/>
            <person name="Yoshida Y."/>
            <person name="Baba S."/>
            <person name="Kobayashi G."/>
            <person name="Nagasaki K."/>
            <person name="Hano T."/>
            <person name="Tomaru Y."/>
        </authorList>
    </citation>
    <scope>NUCLEOTIDE SEQUENCE [LARGE SCALE GENOMIC DNA]</scope>
    <source>
        <strain evidence="3 4">NIES-3715</strain>
    </source>
</reference>
<dbReference type="PANTHER" id="PTHR10566">
    <property type="entry name" value="CHAPERONE-ACTIVITY OF BC1 COMPLEX CABC1 -RELATED"/>
    <property type="match status" value="1"/>
</dbReference>
<feature type="domain" description="Protein kinase" evidence="2">
    <location>
        <begin position="180"/>
        <end position="509"/>
    </location>
</feature>
<comment type="similarity">
    <text evidence="1">Belongs to the protein kinase superfamily. ADCK protein kinase family.</text>
</comment>
<name>A0AAD3CP46_9STRA</name>
<dbReference type="InterPro" id="IPR011009">
    <property type="entry name" value="Kinase-like_dom_sf"/>
</dbReference>
<organism evidence="3 4">
    <name type="scientific">Chaetoceros tenuissimus</name>
    <dbReference type="NCBI Taxonomy" id="426638"/>
    <lineage>
        <taxon>Eukaryota</taxon>
        <taxon>Sar</taxon>
        <taxon>Stramenopiles</taxon>
        <taxon>Ochrophyta</taxon>
        <taxon>Bacillariophyta</taxon>
        <taxon>Coscinodiscophyceae</taxon>
        <taxon>Chaetocerotophycidae</taxon>
        <taxon>Chaetocerotales</taxon>
        <taxon>Chaetocerotaceae</taxon>
        <taxon>Chaetoceros</taxon>
    </lineage>
</organism>
<dbReference type="Proteomes" id="UP001054902">
    <property type="component" value="Unassembled WGS sequence"/>
</dbReference>
<accession>A0AAD3CP46</accession>
<dbReference type="GO" id="GO:0004672">
    <property type="term" value="F:protein kinase activity"/>
    <property type="evidence" value="ECO:0007669"/>
    <property type="project" value="InterPro"/>
</dbReference>
<sequence length="509" mass="57398">MLRLVQRRPLASVAATTIAGTLGYGTYVEKKANIESKHSIPREYNRDAIAEYWKERPISILSRISTIGSELVPIFARYVIDFKILNNDEPKEKEAKYQQHASELRHALTRLGPAFIKFGQQLSIRPDLLPASVLKELQKLCDAVEPVPDEIALKTIVEDLGDDILSKHIPHLQHENGFDKENVKLVAAASLGQVYKTKLKSGETVAIKVQRPDMVERVSLDLFLLNQYGLFLDTIFEVLTEQIPFHVDFIDCFAKGSYEELDYEKEAQNQLYFKKEFKKRKCDVHIPAVHTDLTSRRVITTEWIDGIKLTDADQGTIQRLIPAGVDIFMTQLLDIGKFHSDPHAGNLYVTESGSLCLLDFGLCADIDDQSRQAMTTAIVHLLNGDFDTLISKDAIDLGFLPSDCDTTEIKPILTKILTEGLLEAGSDLHARKRRLMSISNELNEVFFRYPFSVPPFFALITRGLGLLEGIALSGDSNFDIFQASYPYARRRAVRLFGAHILQRTATQMK</sequence>
<evidence type="ECO:0000256" key="1">
    <source>
        <dbReference type="ARBA" id="ARBA00009670"/>
    </source>
</evidence>
<dbReference type="InterPro" id="IPR004147">
    <property type="entry name" value="ABC1_dom"/>
</dbReference>
<dbReference type="InterPro" id="IPR050154">
    <property type="entry name" value="UbiB_kinase"/>
</dbReference>
<protein>
    <recommendedName>
        <fullName evidence="2">Protein kinase domain-containing protein</fullName>
    </recommendedName>
</protein>
<dbReference type="SUPFAM" id="SSF56112">
    <property type="entry name" value="Protein kinase-like (PK-like)"/>
    <property type="match status" value="1"/>
</dbReference>
<dbReference type="CDD" id="cd05121">
    <property type="entry name" value="ABC1_ADCK3-like"/>
    <property type="match status" value="1"/>
</dbReference>
<keyword evidence="4" id="KW-1185">Reference proteome</keyword>
<comment type="caution">
    <text evidence="3">The sequence shown here is derived from an EMBL/GenBank/DDBJ whole genome shotgun (WGS) entry which is preliminary data.</text>
</comment>